<keyword evidence="3" id="KW-1003">Cell membrane</keyword>
<feature type="domain" description="ABC transmembrane type-1" evidence="8">
    <location>
        <begin position="134"/>
        <end position="335"/>
    </location>
</feature>
<dbReference type="GO" id="GO:0055085">
    <property type="term" value="P:transmembrane transport"/>
    <property type="evidence" value="ECO:0007669"/>
    <property type="project" value="InterPro"/>
</dbReference>
<keyword evidence="6 7" id="KW-0472">Membrane</keyword>
<keyword evidence="4 7" id="KW-0812">Transmembrane</keyword>
<dbReference type="Gene3D" id="1.10.3720.10">
    <property type="entry name" value="MetI-like"/>
    <property type="match status" value="1"/>
</dbReference>
<feature type="transmembrane region" description="Helical" evidence="7">
    <location>
        <begin position="266"/>
        <end position="287"/>
    </location>
</feature>
<dbReference type="AlphaFoldDB" id="A0A5C1YQ71"/>
<dbReference type="KEGG" id="acek:FLP30_10840"/>
<evidence type="ECO:0000313" key="9">
    <source>
        <dbReference type="EMBL" id="QEO18161.1"/>
    </source>
</evidence>
<evidence type="ECO:0000256" key="4">
    <source>
        <dbReference type="ARBA" id="ARBA00022692"/>
    </source>
</evidence>
<dbReference type="PANTHER" id="PTHR43163:SF6">
    <property type="entry name" value="DIPEPTIDE TRANSPORT SYSTEM PERMEASE PROTEIN DPPB-RELATED"/>
    <property type="match status" value="1"/>
</dbReference>
<organism evidence="9 10">
    <name type="scientific">Acetobacter vaccinii</name>
    <dbReference type="NCBI Taxonomy" id="2592655"/>
    <lineage>
        <taxon>Bacteria</taxon>
        <taxon>Pseudomonadati</taxon>
        <taxon>Pseudomonadota</taxon>
        <taxon>Alphaproteobacteria</taxon>
        <taxon>Acetobacterales</taxon>
        <taxon>Acetobacteraceae</taxon>
        <taxon>Acetobacter</taxon>
    </lineage>
</organism>
<evidence type="ECO:0000256" key="1">
    <source>
        <dbReference type="ARBA" id="ARBA00004651"/>
    </source>
</evidence>
<evidence type="ECO:0000256" key="7">
    <source>
        <dbReference type="RuleBase" id="RU363032"/>
    </source>
</evidence>
<accession>A0A5C1YQ71</accession>
<dbReference type="CDD" id="cd06261">
    <property type="entry name" value="TM_PBP2"/>
    <property type="match status" value="1"/>
</dbReference>
<sequence>MRHLPACSSLIPGSGANPMSRPSSGLSIRHLLRRDVLLYVAARVGQSALVLWAAFTLSFAILYVLPGDPVSIMVNQDGQSLVDGAELAKLKAEYNLDKPITEQYFIALWRVLHLDFGRSIQSGQTVASALANAIPPTANLAFCALVVALIMGVGLAVLGCLVQAPWLRTLLLALPSLGAALPTFWIGLLFLQVLSFHFTIFPAMGNDGWRSLVMPVATLAIPTSARIAQVMSRSLALVWSQPFTEAIRAKGVSRTHLMLVHTLPNAAIPLLTMAGLIVGGLLAGSVVTETVFSRDGIGRLAQGAVSAKDIPMVQGVVLVVAASFVVVNLIVDLLYPLLDPRITLSGKRR</sequence>
<protein>
    <submittedName>
        <fullName evidence="9">ABC transporter permease</fullName>
    </submittedName>
</protein>
<feature type="transmembrane region" description="Helical" evidence="7">
    <location>
        <begin position="140"/>
        <end position="164"/>
    </location>
</feature>
<evidence type="ECO:0000256" key="2">
    <source>
        <dbReference type="ARBA" id="ARBA00022448"/>
    </source>
</evidence>
<proteinExistence type="inferred from homology"/>
<keyword evidence="5 7" id="KW-1133">Transmembrane helix</keyword>
<feature type="transmembrane region" description="Helical" evidence="7">
    <location>
        <begin position="40"/>
        <end position="65"/>
    </location>
</feature>
<evidence type="ECO:0000256" key="5">
    <source>
        <dbReference type="ARBA" id="ARBA00022989"/>
    </source>
</evidence>
<evidence type="ECO:0000313" key="10">
    <source>
        <dbReference type="Proteomes" id="UP000324536"/>
    </source>
</evidence>
<gene>
    <name evidence="9" type="ORF">FLP30_10840</name>
</gene>
<comment type="subcellular location">
    <subcellularLocation>
        <location evidence="1 7">Cell membrane</location>
        <topology evidence="1 7">Multi-pass membrane protein</topology>
    </subcellularLocation>
</comment>
<evidence type="ECO:0000256" key="3">
    <source>
        <dbReference type="ARBA" id="ARBA00022475"/>
    </source>
</evidence>
<dbReference type="InterPro" id="IPR000515">
    <property type="entry name" value="MetI-like"/>
</dbReference>
<dbReference type="InterPro" id="IPR035906">
    <property type="entry name" value="MetI-like_sf"/>
</dbReference>
<evidence type="ECO:0000256" key="6">
    <source>
        <dbReference type="ARBA" id="ARBA00023136"/>
    </source>
</evidence>
<keyword evidence="10" id="KW-1185">Reference proteome</keyword>
<dbReference type="PROSITE" id="PS50928">
    <property type="entry name" value="ABC_TM1"/>
    <property type="match status" value="1"/>
</dbReference>
<dbReference type="EMBL" id="CP043506">
    <property type="protein sequence ID" value="QEO18161.1"/>
    <property type="molecule type" value="Genomic_DNA"/>
</dbReference>
<dbReference type="SUPFAM" id="SSF161098">
    <property type="entry name" value="MetI-like"/>
    <property type="match status" value="1"/>
</dbReference>
<keyword evidence="2 7" id="KW-0813">Transport</keyword>
<reference evidence="9 10" key="1">
    <citation type="submission" date="2019-09" db="EMBL/GenBank/DDBJ databases">
        <title>Genome sequencing of strain KACC 21233.</title>
        <authorList>
            <person name="Heo J."/>
            <person name="Kim S.-J."/>
            <person name="Kim J.-S."/>
            <person name="Hong S.-B."/>
            <person name="Kwon S.-W."/>
        </authorList>
    </citation>
    <scope>NUCLEOTIDE SEQUENCE [LARGE SCALE GENOMIC DNA]</scope>
    <source>
        <strain evidence="9 10">KACC 21233</strain>
    </source>
</reference>
<comment type="similarity">
    <text evidence="7">Belongs to the binding-protein-dependent transport system permease family.</text>
</comment>
<name>A0A5C1YQ71_9PROT</name>
<dbReference type="Pfam" id="PF00528">
    <property type="entry name" value="BPD_transp_1"/>
    <property type="match status" value="1"/>
</dbReference>
<dbReference type="GO" id="GO:0005886">
    <property type="term" value="C:plasma membrane"/>
    <property type="evidence" value="ECO:0007669"/>
    <property type="project" value="UniProtKB-SubCell"/>
</dbReference>
<dbReference type="PANTHER" id="PTHR43163">
    <property type="entry name" value="DIPEPTIDE TRANSPORT SYSTEM PERMEASE PROTEIN DPPB-RELATED"/>
    <property type="match status" value="1"/>
</dbReference>
<feature type="transmembrane region" description="Helical" evidence="7">
    <location>
        <begin position="316"/>
        <end position="338"/>
    </location>
</feature>
<evidence type="ECO:0000259" key="8">
    <source>
        <dbReference type="PROSITE" id="PS50928"/>
    </source>
</evidence>
<dbReference type="Proteomes" id="UP000324536">
    <property type="component" value="Chromosome"/>
</dbReference>
<dbReference type="OrthoDB" id="9805855at2"/>